<evidence type="ECO:0000256" key="1">
    <source>
        <dbReference type="SAM" id="Phobius"/>
    </source>
</evidence>
<keyword evidence="3" id="KW-1185">Reference proteome</keyword>
<feature type="transmembrane region" description="Helical" evidence="1">
    <location>
        <begin position="493"/>
        <end position="515"/>
    </location>
</feature>
<feature type="transmembrane region" description="Helical" evidence="1">
    <location>
        <begin position="21"/>
        <end position="39"/>
    </location>
</feature>
<dbReference type="GO" id="GO:0022857">
    <property type="term" value="F:transmembrane transporter activity"/>
    <property type="evidence" value="ECO:0007669"/>
    <property type="project" value="InterPro"/>
</dbReference>
<feature type="transmembrane region" description="Helical" evidence="1">
    <location>
        <begin position="416"/>
        <end position="436"/>
    </location>
</feature>
<protein>
    <recommendedName>
        <fullName evidence="4">FUSC family protein</fullName>
    </recommendedName>
</protein>
<organism evidence="2 3">
    <name type="scientific">Pluralibacter gergoviae</name>
    <name type="common">Enterobacter gergoviae</name>
    <dbReference type="NCBI Taxonomy" id="61647"/>
    <lineage>
        <taxon>Bacteria</taxon>
        <taxon>Pseudomonadati</taxon>
        <taxon>Pseudomonadota</taxon>
        <taxon>Gammaproteobacteria</taxon>
        <taxon>Enterobacterales</taxon>
        <taxon>Enterobacteriaceae</taxon>
        <taxon>Pluralibacter</taxon>
    </lineage>
</organism>
<keyword evidence="1" id="KW-1133">Transmembrane helix</keyword>
<dbReference type="Proteomes" id="UP000036196">
    <property type="component" value="Unassembled WGS sequence"/>
</dbReference>
<keyword evidence="1" id="KW-0472">Membrane</keyword>
<feature type="transmembrane region" description="Helical" evidence="1">
    <location>
        <begin position="147"/>
        <end position="166"/>
    </location>
</feature>
<accession>A0A0J5L0N6</accession>
<dbReference type="GO" id="GO:0005886">
    <property type="term" value="C:plasma membrane"/>
    <property type="evidence" value="ECO:0007669"/>
    <property type="project" value="InterPro"/>
</dbReference>
<feature type="transmembrane region" description="Helical" evidence="1">
    <location>
        <begin position="389"/>
        <end position="409"/>
    </location>
</feature>
<proteinExistence type="predicted"/>
<gene>
    <name evidence="2" type="ORF">ABW06_13025</name>
</gene>
<feature type="transmembrane region" description="Helical" evidence="1">
    <location>
        <begin position="119"/>
        <end position="135"/>
    </location>
</feature>
<dbReference type="PATRIC" id="fig|61647.15.peg.755"/>
<reference evidence="2 3" key="1">
    <citation type="submission" date="2015-05" db="EMBL/GenBank/DDBJ databases">
        <title>Genome sequences of Pluralibacter gergoviae.</title>
        <authorList>
            <person name="Greninger A.L."/>
            <person name="Miller S."/>
        </authorList>
    </citation>
    <scope>NUCLEOTIDE SEQUENCE [LARGE SCALE GENOMIC DNA]</scope>
    <source>
        <strain evidence="2 3">JS81F13</strain>
    </source>
</reference>
<feature type="transmembrane region" description="Helical" evidence="1">
    <location>
        <begin position="442"/>
        <end position="460"/>
    </location>
</feature>
<feature type="transmembrane region" description="Helical" evidence="1">
    <location>
        <begin position="70"/>
        <end position="87"/>
    </location>
</feature>
<feature type="transmembrane region" description="Helical" evidence="1">
    <location>
        <begin position="361"/>
        <end position="383"/>
    </location>
</feature>
<feature type="transmembrane region" description="Helical" evidence="1">
    <location>
        <begin position="93"/>
        <end position="112"/>
    </location>
</feature>
<dbReference type="Pfam" id="PF04632">
    <property type="entry name" value="FUSC"/>
    <property type="match status" value="1"/>
</dbReference>
<evidence type="ECO:0000313" key="3">
    <source>
        <dbReference type="Proteomes" id="UP000036196"/>
    </source>
</evidence>
<comment type="caution">
    <text evidence="2">The sequence shown here is derived from an EMBL/GenBank/DDBJ whole genome shotgun (WGS) entry which is preliminary data.</text>
</comment>
<sequence>MFSGWQTTLLRCDLATPQATYVLRATLAAWLALSIAYFLELEMPYSAASTVLLVINMNHGAVIGKGTWRVIGTLFGVATAFIMMSAFGQMPLLFILSFSAWLGLCVAGMTLLRHFRGSGVVVAGYTVGLATYGAMGHPETTFEHAIGRGSTVVIGVICLSLVTALLSSRGTGKKLTAHLTALVSRASRSIADRLTSAHYSMPMLEVMNEIYSVDDLLALAKAESEDIAQRAAGVRHAMATLFSALVGGPVSGGTHNVALKDMEPVILPLASAWRLASQALDGGAAGVKAAQNILQHARRTLITDMRRMTFSSVRQTAICTIAADRLLEQLDDCLDSLLGLASLYNVHPPRKSVAVRFHRPYGTAISNGLRAMLTMLLAGIFWLESGWNYGDMMLLVLAPYCSLVATMGAPAAGTLAFFKGTLLAIPAAFTCSFIIFPHIDGLPLLLVTLGIFWLPGIYATTHPKYSLVGLAYLVGFNTLAAAGNPIQYSLHDFINYSLAWLLATLFATLTFKLILPRNPMRESQNLQELIRRDALRLLKIECPHPIYWQHLQQHRIAQLGGMLKNDPQEMRDALVNGIASIHLGRELLRLRKIVRMGRLPSDALLITRNGLCFLALRSADPYLCALHARRCARRLSQLSASEYDVQITQAAFSDIYWLIKNNQYYFCGPSCK</sequence>
<name>A0A0J5L0N6_PLUGE</name>
<keyword evidence="1" id="KW-0812">Transmembrane</keyword>
<dbReference type="AlphaFoldDB" id="A0A0J5L0N6"/>
<dbReference type="InterPro" id="IPR006726">
    <property type="entry name" value="PHBA_efflux_AaeB/fusaric-R"/>
</dbReference>
<dbReference type="EMBL" id="LDZF01000012">
    <property type="protein sequence ID" value="KMK13308.1"/>
    <property type="molecule type" value="Genomic_DNA"/>
</dbReference>
<evidence type="ECO:0000313" key="2">
    <source>
        <dbReference type="EMBL" id="KMK13308.1"/>
    </source>
</evidence>
<evidence type="ECO:0008006" key="4">
    <source>
        <dbReference type="Google" id="ProtNLM"/>
    </source>
</evidence>
<feature type="transmembrane region" description="Helical" evidence="1">
    <location>
        <begin position="467"/>
        <end position="487"/>
    </location>
</feature>